<feature type="transmembrane region" description="Helical" evidence="1">
    <location>
        <begin position="201"/>
        <end position="225"/>
    </location>
</feature>
<keyword evidence="1" id="KW-0472">Membrane</keyword>
<evidence type="ECO:0000259" key="2">
    <source>
        <dbReference type="Pfam" id="PF02308"/>
    </source>
</evidence>
<feature type="transmembrane region" description="Helical" evidence="1">
    <location>
        <begin position="333"/>
        <end position="353"/>
    </location>
</feature>
<evidence type="ECO:0000259" key="3">
    <source>
        <dbReference type="Pfam" id="PF13194"/>
    </source>
</evidence>
<dbReference type="InterPro" id="IPR049177">
    <property type="entry name" value="MgtC_SapB_SrpB_YhiD_N"/>
</dbReference>
<feature type="domain" description="MgtC/SapB/SrpB/YhiD N-terminal" evidence="2">
    <location>
        <begin position="4"/>
        <end position="97"/>
    </location>
</feature>
<evidence type="ECO:0000313" key="4">
    <source>
        <dbReference type="EMBL" id="ACG78648.1"/>
    </source>
</evidence>
<dbReference type="eggNOG" id="COG3174">
    <property type="taxonomic scope" value="Bacteria"/>
</dbReference>
<keyword evidence="1" id="KW-1133">Transmembrane helix</keyword>
<dbReference type="HOGENOM" id="CLU_036781_0_0_5"/>
<sequence length="384" mass="37685">MPAAAGIRTFTVAALAGGLGQLVGGPVLTAVIVAAVGAFVALGYWRTRREDDPGLTTEIALVVTALLGALAIADPALAAGGGVAVAVVLAGRTQLHHFVGEVLTEREVRGALVLAAATLIVLPLLPDRPMGPFDAVNPRSVWLLVILVLAIGAAGHVAVRALGVRFGLPMAGLASGFVSSAATIGAMGARARTTPELMPAAVAGAVLSTVATVMQMTLVVAAVSLPTLQALALPLALAGLTAVAYGIVFTLAGLRRTPDGELDAGEAFSLATALVFGATLTAIMLAAAALQAWFGDLGAAAAAALAGLVDAHAAAISVAALARSGQLAPADAVLPILAGFSTNAATKIVLAATAGGRAYALRVAPGVVLVTGAAWAGALLSRAA</sequence>
<feature type="transmembrane region" description="Helical" evidence="1">
    <location>
        <begin position="141"/>
        <end position="162"/>
    </location>
</feature>
<evidence type="ECO:0000256" key="1">
    <source>
        <dbReference type="SAM" id="Phobius"/>
    </source>
</evidence>
<feature type="transmembrane region" description="Helical" evidence="1">
    <location>
        <begin position="27"/>
        <end position="47"/>
    </location>
</feature>
<protein>
    <submittedName>
        <fullName evidence="4">Uncharacterized protein</fullName>
    </submittedName>
</protein>
<feature type="transmembrane region" description="Helical" evidence="1">
    <location>
        <begin position="267"/>
        <end position="294"/>
    </location>
</feature>
<organism evidence="4 5">
    <name type="scientific">Phenylobacterium zucineum (strain HLK1)</name>
    <dbReference type="NCBI Taxonomy" id="450851"/>
    <lineage>
        <taxon>Bacteria</taxon>
        <taxon>Pseudomonadati</taxon>
        <taxon>Pseudomonadota</taxon>
        <taxon>Alphaproteobacteria</taxon>
        <taxon>Caulobacterales</taxon>
        <taxon>Caulobacteraceae</taxon>
        <taxon>Phenylobacterium</taxon>
    </lineage>
</organism>
<feature type="transmembrane region" description="Helical" evidence="1">
    <location>
        <begin position="59"/>
        <end position="88"/>
    </location>
</feature>
<accession>B4RF78</accession>
<dbReference type="Pfam" id="PF13194">
    <property type="entry name" value="DUF4010"/>
    <property type="match status" value="1"/>
</dbReference>
<feature type="domain" description="DUF4010" evidence="3">
    <location>
        <begin position="146"/>
        <end position="355"/>
    </location>
</feature>
<dbReference type="EMBL" id="CP000747">
    <property type="protein sequence ID" value="ACG78648.1"/>
    <property type="molecule type" value="Genomic_DNA"/>
</dbReference>
<gene>
    <name evidence="4" type="ordered locus">PHZ_c2238</name>
</gene>
<dbReference type="Pfam" id="PF02308">
    <property type="entry name" value="MgtC"/>
    <property type="match status" value="1"/>
</dbReference>
<name>B4RF78_PHEZH</name>
<feature type="transmembrane region" description="Helical" evidence="1">
    <location>
        <begin position="300"/>
        <end position="321"/>
    </location>
</feature>
<dbReference type="PANTHER" id="PTHR39084:SF1">
    <property type="entry name" value="DUF4010 DOMAIN-CONTAINING PROTEIN"/>
    <property type="match status" value="1"/>
</dbReference>
<dbReference type="InterPro" id="IPR025105">
    <property type="entry name" value="DUF4010"/>
</dbReference>
<keyword evidence="1" id="KW-0812">Transmembrane</keyword>
<dbReference type="KEGG" id="pzu:PHZ_c2238"/>
<evidence type="ECO:0000313" key="5">
    <source>
        <dbReference type="Proteomes" id="UP000001868"/>
    </source>
</evidence>
<reference evidence="4 5" key="1">
    <citation type="journal article" date="2008" name="BMC Genomics">
        <title>Complete genome of Phenylobacterium zucineum - a novel facultative intracellular bacterium isolated from human erythroleukemia cell line K562.</title>
        <authorList>
            <person name="Luo Y."/>
            <person name="Xu X."/>
            <person name="Ding Z."/>
            <person name="Liu Z."/>
            <person name="Zhang B."/>
            <person name="Yan Z."/>
            <person name="Sun J."/>
            <person name="Hu S."/>
            <person name="Hu X."/>
        </authorList>
    </citation>
    <scope>NUCLEOTIDE SEQUENCE [LARGE SCALE GENOMIC DNA]</scope>
    <source>
        <strain evidence="4 5">HLK1</strain>
    </source>
</reference>
<proteinExistence type="predicted"/>
<keyword evidence="5" id="KW-1185">Reference proteome</keyword>
<feature type="transmembrane region" description="Helical" evidence="1">
    <location>
        <begin position="359"/>
        <end position="380"/>
    </location>
</feature>
<dbReference type="PANTHER" id="PTHR39084">
    <property type="entry name" value="MEMBRANE PROTEIN-RELATED"/>
    <property type="match status" value="1"/>
</dbReference>
<feature type="transmembrane region" description="Helical" evidence="1">
    <location>
        <begin position="231"/>
        <end position="255"/>
    </location>
</feature>
<dbReference type="Proteomes" id="UP000001868">
    <property type="component" value="Chromosome"/>
</dbReference>
<feature type="transmembrane region" description="Helical" evidence="1">
    <location>
        <begin position="108"/>
        <end position="125"/>
    </location>
</feature>
<dbReference type="AlphaFoldDB" id="B4RF78"/>
<feature type="transmembrane region" description="Helical" evidence="1">
    <location>
        <begin position="168"/>
        <end position="189"/>
    </location>
</feature>